<dbReference type="GO" id="GO:0016491">
    <property type="term" value="F:oxidoreductase activity"/>
    <property type="evidence" value="ECO:0007669"/>
    <property type="project" value="InterPro"/>
</dbReference>
<dbReference type="EMBL" id="JACHMG010000001">
    <property type="protein sequence ID" value="MBB4687716.1"/>
    <property type="molecule type" value="Genomic_DNA"/>
</dbReference>
<reference evidence="8 9" key="1">
    <citation type="submission" date="2020-08" db="EMBL/GenBank/DDBJ databases">
        <title>Sequencing the genomes of 1000 actinobacteria strains.</title>
        <authorList>
            <person name="Klenk H.-P."/>
        </authorList>
    </citation>
    <scope>NUCLEOTIDE SEQUENCE [LARGE SCALE GENOMIC DNA]</scope>
    <source>
        <strain evidence="8 9">DSM 45859</strain>
    </source>
</reference>
<dbReference type="AlphaFoldDB" id="A0A840IYH0"/>
<name>A0A840IYH0_9PSEU</name>
<dbReference type="Gene3D" id="3.40.30.10">
    <property type="entry name" value="Glutaredoxin"/>
    <property type="match status" value="1"/>
</dbReference>
<dbReference type="CDD" id="cd02966">
    <property type="entry name" value="TlpA_like_family"/>
    <property type="match status" value="1"/>
</dbReference>
<evidence type="ECO:0000313" key="9">
    <source>
        <dbReference type="Proteomes" id="UP000581769"/>
    </source>
</evidence>
<dbReference type="SUPFAM" id="SSF52833">
    <property type="entry name" value="Thioredoxin-like"/>
    <property type="match status" value="1"/>
</dbReference>
<keyword evidence="6" id="KW-1133">Transmembrane helix</keyword>
<protein>
    <submittedName>
        <fullName evidence="8">Thiol-disulfide isomerase/thioredoxin</fullName>
    </submittedName>
</protein>
<dbReference type="Pfam" id="PF00578">
    <property type="entry name" value="AhpC-TSA"/>
    <property type="match status" value="1"/>
</dbReference>
<keyword evidence="3" id="KW-0735">Signal-anchor</keyword>
<keyword evidence="5" id="KW-0676">Redox-active center</keyword>
<dbReference type="InterPro" id="IPR036249">
    <property type="entry name" value="Thioredoxin-like_sf"/>
</dbReference>
<keyword evidence="6" id="KW-0472">Membrane</keyword>
<dbReference type="PANTHER" id="PTHR42852">
    <property type="entry name" value="THIOL:DISULFIDE INTERCHANGE PROTEIN DSBE"/>
    <property type="match status" value="1"/>
</dbReference>
<accession>A0A840IYH0</accession>
<evidence type="ECO:0000256" key="5">
    <source>
        <dbReference type="ARBA" id="ARBA00023284"/>
    </source>
</evidence>
<evidence type="ECO:0000256" key="3">
    <source>
        <dbReference type="ARBA" id="ARBA00022968"/>
    </source>
</evidence>
<dbReference type="InterPro" id="IPR050553">
    <property type="entry name" value="Thioredoxin_ResA/DsbE_sf"/>
</dbReference>
<dbReference type="GO" id="GO:0030313">
    <property type="term" value="C:cell envelope"/>
    <property type="evidence" value="ECO:0007669"/>
    <property type="project" value="UniProtKB-SubCell"/>
</dbReference>
<keyword evidence="2" id="KW-0201">Cytochrome c-type biogenesis</keyword>
<dbReference type="GO" id="GO:0017004">
    <property type="term" value="P:cytochrome complex assembly"/>
    <property type="evidence" value="ECO:0007669"/>
    <property type="project" value="UniProtKB-KW"/>
</dbReference>
<keyword evidence="9" id="KW-1185">Reference proteome</keyword>
<evidence type="ECO:0000259" key="7">
    <source>
        <dbReference type="PROSITE" id="PS51352"/>
    </source>
</evidence>
<feature type="domain" description="Thioredoxin" evidence="7">
    <location>
        <begin position="52"/>
        <end position="200"/>
    </location>
</feature>
<gene>
    <name evidence="8" type="ORF">BJY18_005201</name>
</gene>
<evidence type="ECO:0000256" key="4">
    <source>
        <dbReference type="ARBA" id="ARBA00023157"/>
    </source>
</evidence>
<evidence type="ECO:0000256" key="6">
    <source>
        <dbReference type="SAM" id="Phobius"/>
    </source>
</evidence>
<organism evidence="8 9">
    <name type="scientific">Amycolatopsis jiangsuensis</name>
    <dbReference type="NCBI Taxonomy" id="1181879"/>
    <lineage>
        <taxon>Bacteria</taxon>
        <taxon>Bacillati</taxon>
        <taxon>Actinomycetota</taxon>
        <taxon>Actinomycetes</taxon>
        <taxon>Pseudonocardiales</taxon>
        <taxon>Pseudonocardiaceae</taxon>
        <taxon>Amycolatopsis</taxon>
    </lineage>
</organism>
<keyword evidence="8" id="KW-0413">Isomerase</keyword>
<keyword evidence="4" id="KW-1015">Disulfide bond</keyword>
<dbReference type="GO" id="GO:0016209">
    <property type="term" value="F:antioxidant activity"/>
    <property type="evidence" value="ECO:0007669"/>
    <property type="project" value="InterPro"/>
</dbReference>
<comment type="subcellular location">
    <subcellularLocation>
        <location evidence="1">Cell envelope</location>
    </subcellularLocation>
</comment>
<proteinExistence type="predicted"/>
<comment type="caution">
    <text evidence="8">The sequence shown here is derived from an EMBL/GenBank/DDBJ whole genome shotgun (WGS) entry which is preliminary data.</text>
</comment>
<dbReference type="Proteomes" id="UP000581769">
    <property type="component" value="Unassembled WGS sequence"/>
</dbReference>
<dbReference type="GO" id="GO:0016853">
    <property type="term" value="F:isomerase activity"/>
    <property type="evidence" value="ECO:0007669"/>
    <property type="project" value="UniProtKB-KW"/>
</dbReference>
<keyword evidence="6" id="KW-0812">Transmembrane</keyword>
<dbReference type="PANTHER" id="PTHR42852:SF6">
    <property type="entry name" value="THIOL:DISULFIDE INTERCHANGE PROTEIN DSBE"/>
    <property type="match status" value="1"/>
</dbReference>
<dbReference type="RefSeq" id="WP_184782517.1">
    <property type="nucleotide sequence ID" value="NZ_JACHMG010000001.1"/>
</dbReference>
<feature type="transmembrane region" description="Helical" evidence="6">
    <location>
        <begin position="6"/>
        <end position="25"/>
    </location>
</feature>
<evidence type="ECO:0000256" key="2">
    <source>
        <dbReference type="ARBA" id="ARBA00022748"/>
    </source>
</evidence>
<evidence type="ECO:0000313" key="8">
    <source>
        <dbReference type="EMBL" id="MBB4687716.1"/>
    </source>
</evidence>
<dbReference type="InterPro" id="IPR000866">
    <property type="entry name" value="AhpC/TSA"/>
</dbReference>
<evidence type="ECO:0000256" key="1">
    <source>
        <dbReference type="ARBA" id="ARBA00004196"/>
    </source>
</evidence>
<dbReference type="InterPro" id="IPR013766">
    <property type="entry name" value="Thioredoxin_domain"/>
</dbReference>
<sequence length="200" mass="20609">MTTATRWALGVAVLVVAVLVAVLTFRGGDDKSAPVASGDLSAARAQAKLRACPPATGAPVAQLAGIQADCLGDGARVDVAKVLGGKPTLVNVWASWCQPCRTELPVLDRYAGEPGAVRVLGVQIASPAEDGLGLFTRLGVHFPSLYDGGGQTGPIRAALKVPSSLPASYLVTASGQVRFITTPRLFDSTEQVRAAVKDFS</sequence>
<dbReference type="PROSITE" id="PS51352">
    <property type="entry name" value="THIOREDOXIN_2"/>
    <property type="match status" value="1"/>
</dbReference>